<proteinExistence type="predicted"/>
<dbReference type="PANTHER" id="PTHR40733:SF1">
    <property type="entry name" value="SMALL ZINC FINGER PROTEIN HVO-2753-LIKE ZINC-BINDING POCKET DOMAIN-CONTAINING PROTEIN"/>
    <property type="match status" value="1"/>
</dbReference>
<protein>
    <submittedName>
        <fullName evidence="2">RNA-binding protein</fullName>
    </submittedName>
</protein>
<evidence type="ECO:0000313" key="2">
    <source>
        <dbReference type="EMBL" id="RLG70727.1"/>
    </source>
</evidence>
<organism evidence="2 3">
    <name type="scientific">Candidatus Iainarchaeum sp</name>
    <dbReference type="NCBI Taxonomy" id="3101447"/>
    <lineage>
        <taxon>Archaea</taxon>
        <taxon>Candidatus Iainarchaeota</taxon>
        <taxon>Candidatus Iainarchaeia</taxon>
        <taxon>Candidatus Iainarchaeales</taxon>
        <taxon>Candidatus Iainarchaeaceae</taxon>
        <taxon>Candidatus Iainarchaeum</taxon>
    </lineage>
</organism>
<dbReference type="InterPro" id="IPR044720">
    <property type="entry name" value="HVO_2753-like"/>
</dbReference>
<dbReference type="AlphaFoldDB" id="A0A497JIC3"/>
<dbReference type="Proteomes" id="UP000278031">
    <property type="component" value="Unassembled WGS sequence"/>
</dbReference>
<dbReference type="EMBL" id="QMWP01000036">
    <property type="protein sequence ID" value="RLG70727.1"/>
    <property type="molecule type" value="Genomic_DNA"/>
</dbReference>
<dbReference type="NCBIfam" id="NF011481">
    <property type="entry name" value="PRK14890.1"/>
    <property type="match status" value="1"/>
</dbReference>
<dbReference type="InterPro" id="IPR011668">
    <property type="entry name" value="HVO_2753-like_ZBP"/>
</dbReference>
<feature type="domain" description="Small zinc finger protein HVO-2753-like zinc-binding pocket" evidence="1">
    <location>
        <begin position="4"/>
        <end position="47"/>
    </location>
</feature>
<dbReference type="PANTHER" id="PTHR40733">
    <property type="entry name" value="ZINC-RIBBON RNA-BINDING PROTEIN INVOLVED IN TRANSLATION-RELATED"/>
    <property type="match status" value="1"/>
</dbReference>
<sequence length="51" mass="5737">MRVCTSCNKEVITDYVKFKCPNCGKGVIIRCLTCRDSARLYKCPECGFEGP</sequence>
<comment type="caution">
    <text evidence="2">The sequence shown here is derived from an EMBL/GenBank/DDBJ whole genome shotgun (WGS) entry which is preliminary data.</text>
</comment>
<accession>A0A497JIC3</accession>
<reference evidence="2 3" key="1">
    <citation type="submission" date="2018-06" db="EMBL/GenBank/DDBJ databases">
        <title>Extensive metabolic versatility and redundancy in microbially diverse, dynamic hydrothermal sediments.</title>
        <authorList>
            <person name="Dombrowski N."/>
            <person name="Teske A."/>
            <person name="Baker B.J."/>
        </authorList>
    </citation>
    <scope>NUCLEOTIDE SEQUENCE [LARGE SCALE GENOMIC DNA]</scope>
    <source>
        <strain evidence="2">B51_G17</strain>
    </source>
</reference>
<gene>
    <name evidence="2" type="ORF">DRO04_01265</name>
</gene>
<dbReference type="Pfam" id="PF07754">
    <property type="entry name" value="HVO_2753_ZBP"/>
    <property type="match status" value="1"/>
</dbReference>
<evidence type="ECO:0000313" key="3">
    <source>
        <dbReference type="Proteomes" id="UP000278031"/>
    </source>
</evidence>
<evidence type="ECO:0000259" key="1">
    <source>
        <dbReference type="Pfam" id="PF07754"/>
    </source>
</evidence>
<name>A0A497JIC3_9ARCH</name>